<feature type="transmembrane region" description="Helical" evidence="1">
    <location>
        <begin position="60"/>
        <end position="82"/>
    </location>
</feature>
<keyword evidence="1" id="KW-0472">Membrane</keyword>
<name>A0ABS1RS33_RHOSU</name>
<keyword evidence="1" id="KW-0812">Transmembrane</keyword>
<dbReference type="EMBL" id="JAESJJ010000009">
    <property type="protein sequence ID" value="MBL3608884.1"/>
    <property type="molecule type" value="Genomic_DNA"/>
</dbReference>
<evidence type="ECO:0000313" key="3">
    <source>
        <dbReference type="Proteomes" id="UP000604473"/>
    </source>
</evidence>
<proteinExistence type="predicted"/>
<dbReference type="Proteomes" id="UP000604473">
    <property type="component" value="Unassembled WGS sequence"/>
</dbReference>
<sequence length="258" mass="29550">MNKRIELKVCEPEAQKAVKAKALRYLPMLPVLLNLLPYSLCVYFEREHLSDLWNVARPAMLGFNAFIAFMFFFSIALYYYLYFSKRAEAVIVGLLLFSTVPMHLMALGVSVFILKSFAFTAITLLATLFAASNFRKANKAIDDEALHRYAQGVIINDDGRLKYCHGVDFEDSLLAVKSVGRGRYVMECALAIPMILLMLLVWPVVFTDDNFQNNIPVSTLFWFMFVVFGVMLRGVALSQAWLLYRVLRLVRSPEWDLK</sequence>
<accession>A0ABS1RS33</accession>
<feature type="transmembrane region" description="Helical" evidence="1">
    <location>
        <begin position="112"/>
        <end position="131"/>
    </location>
</feature>
<reference evidence="2 3" key="1">
    <citation type="submission" date="2021-01" db="EMBL/GenBank/DDBJ databases">
        <title>Draft genomes of Rhodovulum sulfidophilum.</title>
        <authorList>
            <person name="Guzman M.S."/>
        </authorList>
    </citation>
    <scope>NUCLEOTIDE SEQUENCE [LARGE SCALE GENOMIC DNA]</scope>
    <source>
        <strain evidence="2 3">AB35</strain>
    </source>
</reference>
<feature type="transmembrane region" description="Helical" evidence="1">
    <location>
        <begin position="220"/>
        <end position="244"/>
    </location>
</feature>
<evidence type="ECO:0000313" key="2">
    <source>
        <dbReference type="EMBL" id="MBL3608884.1"/>
    </source>
</evidence>
<feature type="transmembrane region" description="Helical" evidence="1">
    <location>
        <begin position="22"/>
        <end position="40"/>
    </location>
</feature>
<protein>
    <submittedName>
        <fullName evidence="2">Uncharacterized protein</fullName>
    </submittedName>
</protein>
<dbReference type="RefSeq" id="WP_234153603.1">
    <property type="nucleotide sequence ID" value="NZ_JAESJJ010000009.1"/>
</dbReference>
<comment type="caution">
    <text evidence="2">The sequence shown here is derived from an EMBL/GenBank/DDBJ whole genome shotgun (WGS) entry which is preliminary data.</text>
</comment>
<keyword evidence="3" id="KW-1185">Reference proteome</keyword>
<organism evidence="2 3">
    <name type="scientific">Rhodovulum sulfidophilum</name>
    <name type="common">Rhodobacter sulfidophilus</name>
    <dbReference type="NCBI Taxonomy" id="35806"/>
    <lineage>
        <taxon>Bacteria</taxon>
        <taxon>Pseudomonadati</taxon>
        <taxon>Pseudomonadota</taxon>
        <taxon>Alphaproteobacteria</taxon>
        <taxon>Rhodobacterales</taxon>
        <taxon>Paracoccaceae</taxon>
        <taxon>Rhodovulum</taxon>
    </lineage>
</organism>
<feature type="transmembrane region" description="Helical" evidence="1">
    <location>
        <begin position="184"/>
        <end position="205"/>
    </location>
</feature>
<evidence type="ECO:0000256" key="1">
    <source>
        <dbReference type="SAM" id="Phobius"/>
    </source>
</evidence>
<gene>
    <name evidence="2" type="ORF">JMM60_08745</name>
</gene>
<keyword evidence="1" id="KW-1133">Transmembrane helix</keyword>
<feature type="transmembrane region" description="Helical" evidence="1">
    <location>
        <begin position="89"/>
        <end position="106"/>
    </location>
</feature>